<dbReference type="AlphaFoldDB" id="A0A1J5QIS4"/>
<name>A0A1J5QIS4_9ZZZZ</name>
<gene>
    <name evidence="1" type="ORF">GALL_348160</name>
</gene>
<comment type="caution">
    <text evidence="1">The sequence shown here is derived from an EMBL/GenBank/DDBJ whole genome shotgun (WGS) entry which is preliminary data.</text>
</comment>
<reference evidence="1" key="1">
    <citation type="submission" date="2016-10" db="EMBL/GenBank/DDBJ databases">
        <title>Sequence of Gallionella enrichment culture.</title>
        <authorList>
            <person name="Poehlein A."/>
            <person name="Muehling M."/>
            <person name="Daniel R."/>
        </authorList>
    </citation>
    <scope>NUCLEOTIDE SEQUENCE</scope>
</reference>
<dbReference type="EMBL" id="MLJW01000708">
    <property type="protein sequence ID" value="OIQ83384.1"/>
    <property type="molecule type" value="Genomic_DNA"/>
</dbReference>
<evidence type="ECO:0000313" key="1">
    <source>
        <dbReference type="EMBL" id="OIQ83384.1"/>
    </source>
</evidence>
<proteinExistence type="predicted"/>
<sequence>MHGHWTTALFAAWLTLQAWMDLRLWRDAGDAPFAELADPFVDG</sequence>
<organism evidence="1">
    <name type="scientific">mine drainage metagenome</name>
    <dbReference type="NCBI Taxonomy" id="410659"/>
    <lineage>
        <taxon>unclassified sequences</taxon>
        <taxon>metagenomes</taxon>
        <taxon>ecological metagenomes</taxon>
    </lineage>
</organism>
<accession>A0A1J5QIS4</accession>
<protein>
    <submittedName>
        <fullName evidence="1">Uncharacterized protein</fullName>
    </submittedName>
</protein>